<sequence length="178" mass="19026">MTMMPRRRGGKVIGGLGAALLVAGGALGAATFFAPDQVEYHYGNARTVVIQTTAGIREQATGDLPTVRFGVSGHIPELDSCDGTFTHMASYEHPEVPPIWAAHNGCQGDAILPWEIGQQVQIEGDDTVYEVVDIRHTPRVWATTADLAGLGGDFALQTCFYGQDQMKFVGLEPALEPA</sequence>
<evidence type="ECO:0000313" key="1">
    <source>
        <dbReference type="EMBL" id="MBO1902458.1"/>
    </source>
</evidence>
<gene>
    <name evidence="1" type="ORF">J4H92_10910</name>
</gene>
<accession>A0A939SCK7</accession>
<dbReference type="Proteomes" id="UP000664382">
    <property type="component" value="Unassembled WGS sequence"/>
</dbReference>
<proteinExistence type="predicted"/>
<dbReference type="RefSeq" id="WP_208098211.1">
    <property type="nucleotide sequence ID" value="NZ_JAGDYM010000011.1"/>
</dbReference>
<dbReference type="AlphaFoldDB" id="A0A939SCK7"/>
<comment type="caution">
    <text evidence="1">The sequence shown here is derived from an EMBL/GenBank/DDBJ whole genome shotgun (WGS) entry which is preliminary data.</text>
</comment>
<name>A0A939SCK7_9MICO</name>
<dbReference type="EMBL" id="JAGDYM010000011">
    <property type="protein sequence ID" value="MBO1902458.1"/>
    <property type="molecule type" value="Genomic_DNA"/>
</dbReference>
<keyword evidence="2" id="KW-1185">Reference proteome</keyword>
<reference evidence="1" key="1">
    <citation type="submission" date="2021-03" db="EMBL/GenBank/DDBJ databases">
        <title>Leucobacter chromiisoli sp. nov., isolated from chromium-containing soil of chemical plant.</title>
        <authorList>
            <person name="Xu Z."/>
        </authorList>
    </citation>
    <scope>NUCLEOTIDE SEQUENCE</scope>
    <source>
        <strain evidence="1">S27</strain>
    </source>
</reference>
<protein>
    <submittedName>
        <fullName evidence="1">Uncharacterized protein</fullName>
    </submittedName>
</protein>
<evidence type="ECO:0000313" key="2">
    <source>
        <dbReference type="Proteomes" id="UP000664382"/>
    </source>
</evidence>
<organism evidence="1 2">
    <name type="scientific">Leucobacter weissii</name>
    <dbReference type="NCBI Taxonomy" id="1983706"/>
    <lineage>
        <taxon>Bacteria</taxon>
        <taxon>Bacillati</taxon>
        <taxon>Actinomycetota</taxon>
        <taxon>Actinomycetes</taxon>
        <taxon>Micrococcales</taxon>
        <taxon>Microbacteriaceae</taxon>
        <taxon>Leucobacter</taxon>
    </lineage>
</organism>